<dbReference type="PROSITE" id="PS51274">
    <property type="entry name" value="GATASE_COBBQ"/>
    <property type="match status" value="1"/>
</dbReference>
<name>A0ABN9RGW5_9DINO</name>
<evidence type="ECO:0000256" key="7">
    <source>
        <dbReference type="SAM" id="MobiDB-lite"/>
    </source>
</evidence>
<dbReference type="Pfam" id="PF01656">
    <property type="entry name" value="CbiA"/>
    <property type="match status" value="1"/>
</dbReference>
<keyword evidence="2" id="KW-0436">Ligase</keyword>
<dbReference type="PANTHER" id="PTHR43873:SF1">
    <property type="entry name" value="COBYRINATE A,C-DIAMIDE SYNTHASE"/>
    <property type="match status" value="1"/>
</dbReference>
<evidence type="ECO:0000256" key="2">
    <source>
        <dbReference type="ARBA" id="ARBA00022598"/>
    </source>
</evidence>
<dbReference type="Proteomes" id="UP001189429">
    <property type="component" value="Unassembled WGS sequence"/>
</dbReference>
<keyword evidence="4" id="KW-0067">ATP-binding</keyword>
<dbReference type="NCBIfam" id="TIGR00379">
    <property type="entry name" value="cobB"/>
    <property type="match status" value="1"/>
</dbReference>
<keyword evidence="6" id="KW-0315">Glutamine amidotransferase</keyword>
<dbReference type="InterPro" id="IPR027417">
    <property type="entry name" value="P-loop_NTPase"/>
</dbReference>
<evidence type="ECO:0000256" key="1">
    <source>
        <dbReference type="ARBA" id="ARBA00001946"/>
    </source>
</evidence>
<keyword evidence="3" id="KW-0547">Nucleotide-binding</keyword>
<dbReference type="NCBIfam" id="NF002204">
    <property type="entry name" value="PRK01077.1"/>
    <property type="match status" value="1"/>
</dbReference>
<dbReference type="InterPro" id="IPR029062">
    <property type="entry name" value="Class_I_gatase-like"/>
</dbReference>
<dbReference type="SUPFAM" id="SSF52540">
    <property type="entry name" value="P-loop containing nucleoside triphosphate hydrolases"/>
    <property type="match status" value="1"/>
</dbReference>
<evidence type="ECO:0000256" key="6">
    <source>
        <dbReference type="ARBA" id="ARBA00022962"/>
    </source>
</evidence>
<dbReference type="Pfam" id="PF24681">
    <property type="entry name" value="Kelch_KLHDC2_KLHL20_DRC7"/>
    <property type="match status" value="1"/>
</dbReference>
<dbReference type="InterPro" id="IPR011698">
    <property type="entry name" value="GATase_3"/>
</dbReference>
<dbReference type="CDD" id="cd03130">
    <property type="entry name" value="GATase1_CobB"/>
    <property type="match status" value="1"/>
</dbReference>
<dbReference type="SUPFAM" id="SSF52317">
    <property type="entry name" value="Class I glutamine amidotransferase-like"/>
    <property type="match status" value="1"/>
</dbReference>
<organism evidence="10 11">
    <name type="scientific">Prorocentrum cordatum</name>
    <dbReference type="NCBI Taxonomy" id="2364126"/>
    <lineage>
        <taxon>Eukaryota</taxon>
        <taxon>Sar</taxon>
        <taxon>Alveolata</taxon>
        <taxon>Dinophyceae</taxon>
        <taxon>Prorocentrales</taxon>
        <taxon>Prorocentraceae</taxon>
        <taxon>Prorocentrum</taxon>
    </lineage>
</organism>
<dbReference type="SUPFAM" id="SSF53807">
    <property type="entry name" value="Helical backbone' metal receptor"/>
    <property type="match status" value="1"/>
</dbReference>
<dbReference type="SUPFAM" id="SSF117281">
    <property type="entry name" value="Kelch motif"/>
    <property type="match status" value="1"/>
</dbReference>
<feature type="region of interest" description="Disordered" evidence="7">
    <location>
        <begin position="251"/>
        <end position="270"/>
    </location>
</feature>
<evidence type="ECO:0008006" key="12">
    <source>
        <dbReference type="Google" id="ProtNLM"/>
    </source>
</evidence>
<dbReference type="InterPro" id="IPR015915">
    <property type="entry name" value="Kelch-typ_b-propeller"/>
</dbReference>
<protein>
    <recommendedName>
        <fullName evidence="12">Cobyrinic acid a,c-diamide synthase</fullName>
    </recommendedName>
</protein>
<evidence type="ECO:0000256" key="5">
    <source>
        <dbReference type="ARBA" id="ARBA00022842"/>
    </source>
</evidence>
<dbReference type="Gene3D" id="2.120.10.80">
    <property type="entry name" value="Kelch-type beta propeller"/>
    <property type="match status" value="1"/>
</dbReference>
<feature type="compositionally biased region" description="Low complexity" evidence="7">
    <location>
        <begin position="261"/>
        <end position="270"/>
    </location>
</feature>
<dbReference type="Gene3D" id="3.40.50.300">
    <property type="entry name" value="P-loop containing nucleotide triphosphate hydrolases"/>
    <property type="match status" value="2"/>
</dbReference>
<dbReference type="Pfam" id="PF17653">
    <property type="entry name" value="DUF5522"/>
    <property type="match status" value="1"/>
</dbReference>
<keyword evidence="5" id="KW-0460">Magnesium</keyword>
<gene>
    <name evidence="10" type="ORF">PCOR1329_LOCUS20410</name>
</gene>
<evidence type="ECO:0000256" key="3">
    <source>
        <dbReference type="ARBA" id="ARBA00022741"/>
    </source>
</evidence>
<dbReference type="PANTHER" id="PTHR43873">
    <property type="entry name" value="COBYRINATE A,C-DIAMIDE SYNTHASE"/>
    <property type="match status" value="1"/>
</dbReference>
<dbReference type="EMBL" id="CAUYUJ010006624">
    <property type="protein sequence ID" value="CAK0818022.1"/>
    <property type="molecule type" value="Genomic_DNA"/>
</dbReference>
<keyword evidence="11" id="KW-1185">Reference proteome</keyword>
<evidence type="ECO:0000256" key="4">
    <source>
        <dbReference type="ARBA" id="ARBA00022840"/>
    </source>
</evidence>
<dbReference type="CDD" id="cd05388">
    <property type="entry name" value="CobB_N"/>
    <property type="match status" value="1"/>
</dbReference>
<dbReference type="HAMAP" id="MF_00027">
    <property type="entry name" value="CobB_CbiA"/>
    <property type="match status" value="1"/>
</dbReference>
<sequence length="1249" mass="130755">MESPHGTDRAKETPPPCVVVAGVHSGVGKTSVAVGLMVALRRRGLRVQPFKVGPDFLDPMHHAAACETPSVNLDGWMLGRAGCEAAFREACGRSGADVAVVEGVMGLHDGLDGASEAGSTAEVAKWLGAPVLLVVDAWCLSRSAAAMVLGYAAFDPDVPVAGVVFNRVAGDSHAEWLRQAMRFAPAVAHLPVLGCLPRDAGVEASERHLGLTMPGEPGALRLEALGALISGHMEVEALLRLARAPLRQASRGTLGQGGGPLRAAGAPGAAGERLPPVRVGVARDEAFCFYYEDNLQLLQEAGAELVPFSPLVDPALPPDLQALYFGGGYPELHGARLEGNAGFRESVRGFCEAGGLCWAECGGLMYLSRAMTVRAKDDPSTAGGPRLFQMVGVLPFDVAMTDRMAMGYCTARPTPALAALLRLPPGTELRCQQYHFSEVTLDGQPAELVDRQGRGLGLRGVELAAYQARMERPGAAFAPEGAMCRSTVASYCHVHFRAAPGLAEAIVAAARRRLAVVSLLPSGTEALCAIPGAVGRLVAVSAHCDYPPEVLQLHRATRSLVAADGRSSVEVEAEVQRLLSEGVTDFHPVDTDWLRAARPGVVLTQDGCPTCDASASALAGALACAGLGHQRALAVGATTVQGALASLEVIGRAIGEFDAAASARRALERRLDRVALAVEGRCRPRVLGLESVCPLVASGLWLPDMRSRAGAEDALGDEPGAQPRRLRWEDVAGCAADVLVVSCCGRSAAEAAHDVEAHLAPQPGFWQLPAVRRDPPRVYVVDHALFSRPGPRLVDGIEQLAELIHPGSQPRSAARGALRLRSKAEGQGARIEWELVCPRLVTDCAGANVTSSGPWLRVESVSGYAPESAARAVLKGRGGDELLLPELAGPRFGDVWLAQFADGETSWEQLACSKVNGEDVPTPRTRHAAARWGDILMVFGGCSASSGVPLAQLELLHLGTLCWTHGSTTGQEPSPRADPTLVVDEAGGCAVLFGGWDGAEHLADVHALDLRSWCWERVQCDAGPSPRVLHAACAWAGQGMLVHGGRSAGGELLGDLWLLAWGGPAAPWAWEQLSAGDPAVLGPRCAHAAAAVGDALLAAGGDEGGGPGAGCGLFLLRPRRWLPAPALCRPAAGHGLAVLDSGALVWGGSGGAAEDVRESAEAGDPKAVQALAGLKRAAPERRPQATWAMLHRVTTSQGRLQYVDPASGYHVFTATYLRGRPCCGFGCRHCPYGHENVRKGQLAEVVADW</sequence>
<evidence type="ECO:0000259" key="8">
    <source>
        <dbReference type="Pfam" id="PF01656"/>
    </source>
</evidence>
<evidence type="ECO:0000259" key="9">
    <source>
        <dbReference type="Pfam" id="PF07685"/>
    </source>
</evidence>
<comment type="caution">
    <text evidence="10">The sequence shown here is derived from an EMBL/GenBank/DDBJ whole genome shotgun (WGS) entry which is preliminary data.</text>
</comment>
<reference evidence="10" key="1">
    <citation type="submission" date="2023-10" db="EMBL/GenBank/DDBJ databases">
        <authorList>
            <person name="Chen Y."/>
            <person name="Shah S."/>
            <person name="Dougan E. K."/>
            <person name="Thang M."/>
            <person name="Chan C."/>
        </authorList>
    </citation>
    <scope>NUCLEOTIDE SEQUENCE [LARGE SCALE GENOMIC DNA]</scope>
</reference>
<feature type="domain" description="CobQ/CobB/MinD/ParA nucleotide binding" evidence="8">
    <location>
        <begin position="18"/>
        <end position="209"/>
    </location>
</feature>
<comment type="cofactor">
    <cofactor evidence="1">
        <name>Mg(2+)</name>
        <dbReference type="ChEBI" id="CHEBI:18420"/>
    </cofactor>
</comment>
<proteinExistence type="inferred from homology"/>
<feature type="domain" description="CobB/CobQ-like glutamine amidotransferase" evidence="9">
    <location>
        <begin position="278"/>
        <end position="498"/>
    </location>
</feature>
<evidence type="ECO:0000313" key="11">
    <source>
        <dbReference type="Proteomes" id="UP001189429"/>
    </source>
</evidence>
<evidence type="ECO:0000313" key="10">
    <source>
        <dbReference type="EMBL" id="CAK0818022.1"/>
    </source>
</evidence>
<dbReference type="InterPro" id="IPR040807">
    <property type="entry name" value="DUF5522"/>
</dbReference>
<dbReference type="Gene3D" id="3.40.50.1980">
    <property type="entry name" value="Nitrogenase molybdenum iron protein domain"/>
    <property type="match status" value="2"/>
</dbReference>
<dbReference type="Pfam" id="PF07685">
    <property type="entry name" value="GATase_3"/>
    <property type="match status" value="1"/>
</dbReference>
<dbReference type="InterPro" id="IPR004484">
    <property type="entry name" value="CbiA/CobB_synth"/>
</dbReference>
<dbReference type="InterPro" id="IPR002586">
    <property type="entry name" value="CobQ/CobB/MinD/ParA_Nub-bd_dom"/>
</dbReference>
<accession>A0ABN9RGW5</accession>